<reference evidence="1" key="1">
    <citation type="journal article" date="2014" name="Front. Microbiol.">
        <title>High frequency of phylogenetically diverse reductive dehalogenase-homologous genes in deep subseafloor sedimentary metagenomes.</title>
        <authorList>
            <person name="Kawai M."/>
            <person name="Futagami T."/>
            <person name="Toyoda A."/>
            <person name="Takaki Y."/>
            <person name="Nishi S."/>
            <person name="Hori S."/>
            <person name="Arai W."/>
            <person name="Tsubouchi T."/>
            <person name="Morono Y."/>
            <person name="Uchiyama I."/>
            <person name="Ito T."/>
            <person name="Fujiyama A."/>
            <person name="Inagaki F."/>
            <person name="Takami H."/>
        </authorList>
    </citation>
    <scope>NUCLEOTIDE SEQUENCE</scope>
    <source>
        <strain evidence="1">Expedition CK06-06</strain>
    </source>
</reference>
<dbReference type="EMBL" id="BARS01024365">
    <property type="protein sequence ID" value="GAG06996.1"/>
    <property type="molecule type" value="Genomic_DNA"/>
</dbReference>
<sequence>MPKIQLPIANGFYASESLPISAQRCINWYPNIVQAQGLSQETLFGTPGIRQLVSTGVINEQNR</sequence>
<evidence type="ECO:0000313" key="1">
    <source>
        <dbReference type="EMBL" id="GAG06996.1"/>
    </source>
</evidence>
<organism evidence="1">
    <name type="scientific">marine sediment metagenome</name>
    <dbReference type="NCBI Taxonomy" id="412755"/>
    <lineage>
        <taxon>unclassified sequences</taxon>
        <taxon>metagenomes</taxon>
        <taxon>ecological metagenomes</taxon>
    </lineage>
</organism>
<proteinExistence type="predicted"/>
<feature type="non-terminal residue" evidence="1">
    <location>
        <position position="63"/>
    </location>
</feature>
<accession>X0W2Q3</accession>
<protein>
    <submittedName>
        <fullName evidence="1">Uncharacterized protein</fullName>
    </submittedName>
</protein>
<dbReference type="AlphaFoldDB" id="X0W2Q3"/>
<gene>
    <name evidence="1" type="ORF">S01H1_38682</name>
</gene>
<name>X0W2Q3_9ZZZZ</name>
<comment type="caution">
    <text evidence="1">The sequence shown here is derived from an EMBL/GenBank/DDBJ whole genome shotgun (WGS) entry which is preliminary data.</text>
</comment>